<feature type="non-terminal residue" evidence="2">
    <location>
        <position position="1"/>
    </location>
</feature>
<sequence length="376" mass="39490">DGRREIIDVQGEYARLTGGTILSGWDLDRIIQDLDAHYLLETPRLAQRRRDIEQAYRAAPHRAPAHAGVSYPADPADLAAALQGFLSAAESERPGGAGGNGRRPRGLLAPHIDFLRGGPTYGRAYGAVGEIPAGTCVVVVGVAHAGPPAPFVLTTKGYATPGRVIEVDRPLLDAVASRYPFDAMAHEAVHRTEHSIEFQVLCLDHLAGGRPLTILPVLCSSFEPWCGRASPSQLGEVESFIAALRAAIAEAGRPVMVVGGVDLSHVGPRFGDAEAVGPTLAAAARVDDLAALDQVVAGDAEGFWRAVMADGNRRRVCGLSAIYTVLRLLAPTRGHLLAYNQGEDPAGGIVGFAAAVLGEVRADDGHGQSKRGVGPR</sequence>
<dbReference type="AlphaFoldDB" id="A0A537J4I1"/>
<evidence type="ECO:0000256" key="1">
    <source>
        <dbReference type="ARBA" id="ARBA00006315"/>
    </source>
</evidence>
<dbReference type="Gene3D" id="3.40.830.10">
    <property type="entry name" value="LigB-like"/>
    <property type="match status" value="1"/>
</dbReference>
<evidence type="ECO:0000313" key="3">
    <source>
        <dbReference type="Proteomes" id="UP000318093"/>
    </source>
</evidence>
<dbReference type="PANTHER" id="PTHR11060:SF0">
    <property type="entry name" value="PROTEIN MEMO1"/>
    <property type="match status" value="1"/>
</dbReference>
<organism evidence="2 3">
    <name type="scientific">Candidatus Segetimicrobium genomatis</name>
    <dbReference type="NCBI Taxonomy" id="2569760"/>
    <lineage>
        <taxon>Bacteria</taxon>
        <taxon>Bacillati</taxon>
        <taxon>Candidatus Sysuimicrobiota</taxon>
        <taxon>Candidatus Sysuimicrobiia</taxon>
        <taxon>Candidatus Sysuimicrobiales</taxon>
        <taxon>Candidatus Segetimicrobiaceae</taxon>
        <taxon>Candidatus Segetimicrobium</taxon>
    </lineage>
</organism>
<dbReference type="InterPro" id="IPR002737">
    <property type="entry name" value="MEMO1_fam"/>
</dbReference>
<protein>
    <submittedName>
        <fullName evidence="2">AmmeMemoRadiSam system protein B</fullName>
    </submittedName>
</protein>
<dbReference type="Proteomes" id="UP000318093">
    <property type="component" value="Unassembled WGS sequence"/>
</dbReference>
<dbReference type="Pfam" id="PF01875">
    <property type="entry name" value="Memo"/>
    <property type="match status" value="1"/>
</dbReference>
<evidence type="ECO:0000313" key="2">
    <source>
        <dbReference type="EMBL" id="TMI78458.1"/>
    </source>
</evidence>
<dbReference type="NCBIfam" id="TIGR04336">
    <property type="entry name" value="AmmeMemoSam_B"/>
    <property type="match status" value="1"/>
</dbReference>
<comment type="caution">
    <text evidence="2">The sequence shown here is derived from an EMBL/GenBank/DDBJ whole genome shotgun (WGS) entry which is preliminary data.</text>
</comment>
<dbReference type="EMBL" id="VBAN01000417">
    <property type="protein sequence ID" value="TMI78458.1"/>
    <property type="molecule type" value="Genomic_DNA"/>
</dbReference>
<name>A0A537J4I1_9BACT</name>
<dbReference type="CDD" id="cd07361">
    <property type="entry name" value="MEMO_like"/>
    <property type="match status" value="1"/>
</dbReference>
<reference evidence="2 3" key="1">
    <citation type="journal article" date="2019" name="Nat. Microbiol.">
        <title>Mediterranean grassland soil C-N compound turnover is dependent on rainfall and depth, and is mediated by genomically divergent microorganisms.</title>
        <authorList>
            <person name="Diamond S."/>
            <person name="Andeer P.F."/>
            <person name="Li Z."/>
            <person name="Crits-Christoph A."/>
            <person name="Burstein D."/>
            <person name="Anantharaman K."/>
            <person name="Lane K.R."/>
            <person name="Thomas B.C."/>
            <person name="Pan C."/>
            <person name="Northen T.R."/>
            <person name="Banfield J.F."/>
        </authorList>
    </citation>
    <scope>NUCLEOTIDE SEQUENCE [LARGE SCALE GENOMIC DNA]</scope>
    <source>
        <strain evidence="2">NP_6</strain>
    </source>
</reference>
<proteinExistence type="inferred from homology"/>
<comment type="similarity">
    <text evidence="1">Belongs to the MEMO1 family.</text>
</comment>
<accession>A0A537J4I1</accession>
<gene>
    <name evidence="2" type="primary">amrB</name>
    <name evidence="2" type="ORF">E6H03_12035</name>
</gene>
<dbReference type="PANTHER" id="PTHR11060">
    <property type="entry name" value="PROTEIN MEMO1"/>
    <property type="match status" value="1"/>
</dbReference>